<feature type="region of interest" description="Disordered" evidence="1">
    <location>
        <begin position="71"/>
        <end position="153"/>
    </location>
</feature>
<gene>
    <name evidence="2" type="ORF">PENANT_c083G09793</name>
</gene>
<keyword evidence="3" id="KW-1185">Reference proteome</keyword>
<sequence>MDTGDQFAFGQMSYPYLYTSPQCLSSYHSAVGNRSFGAGFQSRDFIYGLHVPVPSPCWATPALSPSPPPLRPKYCVIQPRPKNDGSKARKVDKVVRTKSSKRQKGEMRRSSQRPKRSSELKPTQLKADTSLVSPTKPGRESTEPCNQYTESDLCSSNQVPTFTPGPIPPANGSASVARIESSVLTGDASGALVRGRPTDHQGLHQHITQPNNQQRWPSLSFRISQSHSHMEASYTGLAAHLEKSQVLQSLSIVKDYMAKHPLVFEEQAPETVQRWLVGIETMDVPRSLSEGM</sequence>
<feature type="compositionally biased region" description="Basic and acidic residues" evidence="1">
    <location>
        <begin position="81"/>
        <end position="95"/>
    </location>
</feature>
<reference evidence="3" key="1">
    <citation type="journal article" date="2017" name="Nat. Microbiol.">
        <title>Global analysis of biosynthetic gene clusters reveals vast potential of secondary metabolite production in Penicillium species.</title>
        <authorList>
            <person name="Nielsen J.C."/>
            <person name="Grijseels S."/>
            <person name="Prigent S."/>
            <person name="Ji B."/>
            <person name="Dainat J."/>
            <person name="Nielsen K.F."/>
            <person name="Frisvad J.C."/>
            <person name="Workman M."/>
            <person name="Nielsen J."/>
        </authorList>
    </citation>
    <scope>NUCLEOTIDE SEQUENCE [LARGE SCALE GENOMIC DNA]</scope>
    <source>
        <strain evidence="3">IBT 31811</strain>
    </source>
</reference>
<comment type="caution">
    <text evidence="2">The sequence shown here is derived from an EMBL/GenBank/DDBJ whole genome shotgun (WGS) entry which is preliminary data.</text>
</comment>
<feature type="compositionally biased region" description="Polar residues" evidence="1">
    <location>
        <begin position="143"/>
        <end position="153"/>
    </location>
</feature>
<evidence type="ECO:0000256" key="1">
    <source>
        <dbReference type="SAM" id="MobiDB-lite"/>
    </source>
</evidence>
<name>A0A1V6PQ02_9EURO</name>
<protein>
    <submittedName>
        <fullName evidence="2">Uncharacterized protein</fullName>
    </submittedName>
</protein>
<proteinExistence type="predicted"/>
<evidence type="ECO:0000313" key="3">
    <source>
        <dbReference type="Proteomes" id="UP000191672"/>
    </source>
</evidence>
<accession>A0A1V6PQ02</accession>
<dbReference type="EMBL" id="MDYN01000083">
    <property type="protein sequence ID" value="OQD78762.1"/>
    <property type="molecule type" value="Genomic_DNA"/>
</dbReference>
<dbReference type="Proteomes" id="UP000191672">
    <property type="component" value="Unassembled WGS sequence"/>
</dbReference>
<organism evidence="2 3">
    <name type="scientific">Penicillium antarcticum</name>
    <dbReference type="NCBI Taxonomy" id="416450"/>
    <lineage>
        <taxon>Eukaryota</taxon>
        <taxon>Fungi</taxon>
        <taxon>Dikarya</taxon>
        <taxon>Ascomycota</taxon>
        <taxon>Pezizomycotina</taxon>
        <taxon>Eurotiomycetes</taxon>
        <taxon>Eurotiomycetidae</taxon>
        <taxon>Eurotiales</taxon>
        <taxon>Aspergillaceae</taxon>
        <taxon>Penicillium</taxon>
    </lineage>
</organism>
<evidence type="ECO:0000313" key="2">
    <source>
        <dbReference type="EMBL" id="OQD78762.1"/>
    </source>
</evidence>
<dbReference type="AlphaFoldDB" id="A0A1V6PQ02"/>